<comment type="subcellular location">
    <subcellularLocation>
        <location evidence="1">Nucleus</location>
    </subcellularLocation>
</comment>
<dbReference type="InterPro" id="IPR049730">
    <property type="entry name" value="SNF2/RAD54-like_C"/>
</dbReference>
<feature type="compositionally biased region" description="Low complexity" evidence="14">
    <location>
        <begin position="314"/>
        <end position="323"/>
    </location>
</feature>
<evidence type="ECO:0000256" key="12">
    <source>
        <dbReference type="ARBA" id="ARBA00023242"/>
    </source>
</evidence>
<dbReference type="GO" id="GO:0010468">
    <property type="term" value="P:regulation of gene expression"/>
    <property type="evidence" value="ECO:0007669"/>
    <property type="project" value="UniProtKB-ARBA"/>
</dbReference>
<dbReference type="SUPFAM" id="SSF52540">
    <property type="entry name" value="P-loop containing nucleoside triphosphate hydrolases"/>
    <property type="match status" value="2"/>
</dbReference>
<dbReference type="Pfam" id="PF00271">
    <property type="entry name" value="Helicase_C"/>
    <property type="match status" value="1"/>
</dbReference>
<dbReference type="WBParaSite" id="TREG1_43710.1">
    <property type="protein sequence ID" value="TREG1_43710.1"/>
    <property type="gene ID" value="TREG1_43710"/>
</dbReference>
<dbReference type="FunFam" id="3.40.50.300:FF:000529">
    <property type="entry name" value="helicase SRCAP isoform X1"/>
    <property type="match status" value="1"/>
</dbReference>
<dbReference type="GO" id="GO:0000812">
    <property type="term" value="C:Swr1 complex"/>
    <property type="evidence" value="ECO:0007669"/>
    <property type="project" value="TreeGrafter"/>
</dbReference>
<keyword evidence="11" id="KW-0804">Transcription</keyword>
<keyword evidence="12" id="KW-0539">Nucleus</keyword>
<accession>A0AA85JNQ4</accession>
<evidence type="ECO:0000256" key="5">
    <source>
        <dbReference type="ARBA" id="ARBA00022801"/>
    </source>
</evidence>
<dbReference type="GO" id="GO:0003677">
    <property type="term" value="F:DNA binding"/>
    <property type="evidence" value="ECO:0007669"/>
    <property type="project" value="UniProtKB-KW"/>
</dbReference>
<evidence type="ECO:0000256" key="1">
    <source>
        <dbReference type="ARBA" id="ARBA00004123"/>
    </source>
</evidence>
<dbReference type="InterPro" id="IPR027417">
    <property type="entry name" value="P-loop_NTPase"/>
</dbReference>
<feature type="coiled-coil region" evidence="13">
    <location>
        <begin position="1532"/>
        <end position="1582"/>
    </location>
</feature>
<dbReference type="PANTHER" id="PTHR45685:SF1">
    <property type="entry name" value="HELICASE SRCAP"/>
    <property type="match status" value="1"/>
</dbReference>
<evidence type="ECO:0000256" key="7">
    <source>
        <dbReference type="ARBA" id="ARBA00022840"/>
    </source>
</evidence>
<evidence type="ECO:0000256" key="9">
    <source>
        <dbReference type="ARBA" id="ARBA00023015"/>
    </source>
</evidence>
<comment type="similarity">
    <text evidence="2">Belongs to the SNF2/RAD54 helicase family. SWR1 subfamily.</text>
</comment>
<organism evidence="17 18">
    <name type="scientific">Trichobilharzia regenti</name>
    <name type="common">Nasal bird schistosome</name>
    <dbReference type="NCBI Taxonomy" id="157069"/>
    <lineage>
        <taxon>Eukaryota</taxon>
        <taxon>Metazoa</taxon>
        <taxon>Spiralia</taxon>
        <taxon>Lophotrochozoa</taxon>
        <taxon>Platyhelminthes</taxon>
        <taxon>Trematoda</taxon>
        <taxon>Digenea</taxon>
        <taxon>Strigeidida</taxon>
        <taxon>Schistosomatoidea</taxon>
        <taxon>Schistosomatidae</taxon>
        <taxon>Trichobilharzia</taxon>
    </lineage>
</organism>
<dbReference type="InterPro" id="IPR038718">
    <property type="entry name" value="SNF2-like_sf"/>
</dbReference>
<feature type="compositionally biased region" description="Polar residues" evidence="14">
    <location>
        <begin position="116"/>
        <end position="138"/>
    </location>
</feature>
<reference evidence="17" key="1">
    <citation type="submission" date="2022-06" db="EMBL/GenBank/DDBJ databases">
        <authorList>
            <person name="Berger JAMES D."/>
            <person name="Berger JAMES D."/>
        </authorList>
    </citation>
    <scope>NUCLEOTIDE SEQUENCE [LARGE SCALE GENOMIC DNA]</scope>
</reference>
<dbReference type="SMART" id="SM00487">
    <property type="entry name" value="DEXDc"/>
    <property type="match status" value="1"/>
</dbReference>
<evidence type="ECO:0000313" key="18">
    <source>
        <dbReference type="WBParaSite" id="TREG1_43710.1"/>
    </source>
</evidence>
<keyword evidence="13" id="KW-0175">Coiled coil</keyword>
<feature type="region of interest" description="Disordered" evidence="14">
    <location>
        <begin position="227"/>
        <end position="258"/>
    </location>
</feature>
<evidence type="ECO:0000256" key="6">
    <source>
        <dbReference type="ARBA" id="ARBA00022806"/>
    </source>
</evidence>
<reference evidence="18" key="2">
    <citation type="submission" date="2023-11" db="UniProtKB">
        <authorList>
            <consortium name="WormBaseParasite"/>
        </authorList>
    </citation>
    <scope>IDENTIFICATION</scope>
</reference>
<evidence type="ECO:0000259" key="16">
    <source>
        <dbReference type="PROSITE" id="PS51194"/>
    </source>
</evidence>
<feature type="compositionally biased region" description="Basic and acidic residues" evidence="14">
    <location>
        <begin position="338"/>
        <end position="353"/>
    </location>
</feature>
<evidence type="ECO:0000256" key="3">
    <source>
        <dbReference type="ARBA" id="ARBA00022553"/>
    </source>
</evidence>
<feature type="region of interest" description="Disordered" evidence="14">
    <location>
        <begin position="1691"/>
        <end position="1718"/>
    </location>
</feature>
<keyword evidence="3" id="KW-0597">Phosphoprotein</keyword>
<dbReference type="InterPro" id="IPR000330">
    <property type="entry name" value="SNF2_N"/>
</dbReference>
<dbReference type="InterPro" id="IPR014001">
    <property type="entry name" value="Helicase_ATP-bd"/>
</dbReference>
<dbReference type="PANTHER" id="PTHR45685">
    <property type="entry name" value="HELICASE SRCAP-RELATED"/>
    <property type="match status" value="1"/>
</dbReference>
<dbReference type="GO" id="GO:0010557">
    <property type="term" value="P:positive regulation of macromolecule biosynthetic process"/>
    <property type="evidence" value="ECO:0007669"/>
    <property type="project" value="UniProtKB-ARBA"/>
</dbReference>
<dbReference type="FunFam" id="3.40.50.10810:FF:000005">
    <property type="entry name" value="Photoperiod-independent early flowering 1"/>
    <property type="match status" value="1"/>
</dbReference>
<dbReference type="GO" id="GO:0004386">
    <property type="term" value="F:helicase activity"/>
    <property type="evidence" value="ECO:0007669"/>
    <property type="project" value="UniProtKB-KW"/>
</dbReference>
<evidence type="ECO:0000256" key="2">
    <source>
        <dbReference type="ARBA" id="ARBA00009220"/>
    </source>
</evidence>
<dbReference type="Gene3D" id="3.40.50.10810">
    <property type="entry name" value="Tandem AAA-ATPase domain"/>
    <property type="match status" value="1"/>
</dbReference>
<dbReference type="SMART" id="SM00490">
    <property type="entry name" value="HELICc"/>
    <property type="match status" value="1"/>
</dbReference>
<dbReference type="PROSITE" id="PS51192">
    <property type="entry name" value="HELICASE_ATP_BIND_1"/>
    <property type="match status" value="1"/>
</dbReference>
<evidence type="ECO:0000313" key="17">
    <source>
        <dbReference type="Proteomes" id="UP000050795"/>
    </source>
</evidence>
<evidence type="ECO:0000256" key="8">
    <source>
        <dbReference type="ARBA" id="ARBA00022853"/>
    </source>
</evidence>
<evidence type="ECO:0000256" key="13">
    <source>
        <dbReference type="SAM" id="Coils"/>
    </source>
</evidence>
<feature type="region of interest" description="Disordered" evidence="14">
    <location>
        <begin position="1456"/>
        <end position="1480"/>
    </location>
</feature>
<sequence length="2162" mass="244501">MFAEVNWLAEDFKRERQWKRVSAKKLALTALKSYRDKTERASRIEKEEVIRVRKMCAFIARMVRDWWRQMDKIVQAKQQVRLTAKRQQAISSHLGQVLETTEEYTRWLTEGITNSKSTQNANSINSISDSQKENVSVTKENDPKPDSQQPDLSDEEFVADEKAFEEAEDDEETIEQEEKIAMQGRHVSGMSPTVELAQLEAEANCPLEDLLPPGYLEFIESCSANKECLSDNESKDNKEATEEESEGANNKYEVTSCSSETVNNCQLSEENKEIKNEVNTCVSETSLPVEETGDITPQHKNELDDEEYSSASDVESNTQSVSSESDESSDDETEQENSDAKECSSLKSDSELSLRELVDNEANDKVEKTTNDVNVDVTGSNTVETEQSSCQTFPGGENIESITNEAMNASSGAGLTTISSPFLLSGGTLREYQTVGLSWLVAIYDKRLNGILADEMGLGKTIQTISLLAYLACERGVWGPHLIVVPTSVILNWEVEIKRWCPAFKILTYYGSIKERKHKRTGWTKTNAFHICITSYSLAIQDAGVFKRKKWKYLILDEAQNIKNFKSQRWQTLLTFNSQRRLLLTGTPLQNSLMELWSLMHFLMPNIFQSHRDFQEWFASPITGMIEGNTDHNDLLVQRLHKVLRPFLLRRLKADVERQLPKKYEHVIMCRLSRRQRFLYDDFMSLGSTQETLKSGQFLSVMNILMQLRKVCNHPNLFETRPIISPFRVADSYVTYSLPRLLVSISHPFLVFAPSSNGGQSVIGSASAFTEPDLDWLDVAGSVARLLGQTMNLIEMARDLPGFAANRCHQLCAKKELITVIDSNDVVDDVISQRVKYNSLKKSHKSFDVSTNKSPLFDLNSMDPDCGDEQYRGHSSTVPRAPTKIQVNEQYPGHPSAVPRAPTMIQADFPKNPWDNGMPKSCLRHRFVERQNRLLLMSRINERRCDMLFTSQSNDVGNYWDHGTHIGPDVVFHITRLLREKPLEYSIKRFRTYPGLISGTTNCYESLYTWPSRNCSFVSDDVSRVDEASCFEMTSRLIVPISSKSTHSEGALMSYVSKPLRKMLHSPYDYLNDLHEILKRFVFVVPAVISSGFMLQVSSHALEHQVVNQESRIRDMLLNSGCLPSSCFPVNSLEYQKSADRLPPLSPQIWLMPSKLHQLVMSCRIQFPDPRLIQYDCGKLQRLSGMLRELKSGNHRVLIFTQMARMLDILEQFLAYHGHRYLRLDGTTKVEQRQVLMERFNQDPQIFVFILSTRSGGLGINLTGADTVIFYDSDWNPTMDAQAQDRCHRIGQTRDVHIYRLISERTVEENILRKANQKRFLSDVAIEGGKFTTAFFKQNTITELFAEPSGLQDLEKAKDCVTTETSASMVVDSEVSSQSDPGVTTTRSGRQVRPPSSVSTLSQDVSITNDSIEPALNTEAQLEALLDACEEESDRIAAKRALDEAKADLAEFDEKLPCATSDADPENSGPGDSSSIPLVDEIDPLSRLRINRQRLEEGQSNSNTAETIEEIVERELVGFESQLKPVERFGVRQVEEQREQMLNEELDMADAERMESERLWRLEKLKALHEADEERAELEEDDMFYCCGKYDPSSQLAELERLERIRMEEASEIDTSLGILDSGQIFASGRSKYSGKRTYDSSKALHKVTKSHTNNSINSESRKLSKISNMHKRPRFEEKKQSTNVKMVCENQDGSDTSNHFVKGNKSKIHLPHDDMTTKNKTGMDEFVERMHFPPVVVNKRLQSSNVLQDTNHNAKSNMWNKGSVSSHDVGKEYQPYYAHQPDGESEQYSGSCGSEQTMTDDVWHPSRQGLGCTMSHKRRDSFNVDFGVPNKAFRFDTRNSDISDNHCNPENVVHEEIVETDSFDELPIPKTSCTTGSSGSATTTNSFVHNNYQTPPEIPFRLVEPTSPSLRLPPEPTYRIRTFPEGNHLTFTPRQLFVPTGQPVFVITRQIKMPSGEVYQQQFTHPLVPPPQFERIVSQLHKPSGSIPQTPKLYEARQIRPRLTAQSTIICRSSLLNDSTPVHPTETVLLKTATKIPSTLNASPNVGLQNTANAKQFTQLPRSPANGIRCGTSIPVIRMINCTTNKTTPVTRLTTPENNFVNNDIVHSPSTQPSIHTSPNAIRIGDAVRLIPNHVPSAKAPIIKLQRVASNLTYPKTTISH</sequence>
<keyword evidence="10" id="KW-0238">DNA-binding</keyword>
<keyword evidence="9" id="KW-0805">Transcription regulation</keyword>
<feature type="domain" description="Helicase C-terminal" evidence="16">
    <location>
        <begin position="1182"/>
        <end position="1332"/>
    </location>
</feature>
<evidence type="ECO:0000256" key="4">
    <source>
        <dbReference type="ARBA" id="ARBA00022741"/>
    </source>
</evidence>
<evidence type="ECO:0000256" key="14">
    <source>
        <dbReference type="SAM" id="MobiDB-lite"/>
    </source>
</evidence>
<keyword evidence="17" id="KW-1185">Reference proteome</keyword>
<keyword evidence="5" id="KW-0378">Hydrolase</keyword>
<dbReference type="Gene3D" id="3.40.50.300">
    <property type="entry name" value="P-loop containing nucleotide triphosphate hydrolases"/>
    <property type="match status" value="1"/>
</dbReference>
<feature type="domain" description="Helicase ATP-binding" evidence="15">
    <location>
        <begin position="441"/>
        <end position="606"/>
    </location>
</feature>
<keyword evidence="8" id="KW-0156">Chromatin regulator</keyword>
<evidence type="ECO:0000259" key="15">
    <source>
        <dbReference type="PROSITE" id="PS51192"/>
    </source>
</evidence>
<dbReference type="GO" id="GO:0006338">
    <property type="term" value="P:chromatin remodeling"/>
    <property type="evidence" value="ECO:0007669"/>
    <property type="project" value="TreeGrafter"/>
</dbReference>
<dbReference type="Proteomes" id="UP000050795">
    <property type="component" value="Unassembled WGS sequence"/>
</dbReference>
<evidence type="ECO:0008006" key="19">
    <source>
        <dbReference type="Google" id="ProtNLM"/>
    </source>
</evidence>
<feature type="region of interest" description="Disordered" evidence="14">
    <location>
        <begin position="116"/>
        <end position="155"/>
    </location>
</feature>
<dbReference type="InterPro" id="IPR001650">
    <property type="entry name" value="Helicase_C-like"/>
</dbReference>
<dbReference type="PROSITE" id="PS51194">
    <property type="entry name" value="HELICASE_CTER"/>
    <property type="match status" value="1"/>
</dbReference>
<protein>
    <recommendedName>
        <fullName evidence="19">Helicase ssl-1</fullName>
    </recommendedName>
</protein>
<feature type="compositionally biased region" description="Acidic residues" evidence="14">
    <location>
        <begin position="324"/>
        <end position="337"/>
    </location>
</feature>
<name>A0AA85JNQ4_TRIRE</name>
<feature type="region of interest" description="Disordered" evidence="14">
    <location>
        <begin position="1371"/>
        <end position="1403"/>
    </location>
</feature>
<feature type="compositionally biased region" description="Basic and acidic residues" evidence="14">
    <location>
        <begin position="228"/>
        <end position="240"/>
    </location>
</feature>
<dbReference type="GO" id="GO:0016887">
    <property type="term" value="F:ATP hydrolysis activity"/>
    <property type="evidence" value="ECO:0007669"/>
    <property type="project" value="TreeGrafter"/>
</dbReference>
<dbReference type="GO" id="GO:0005524">
    <property type="term" value="F:ATP binding"/>
    <property type="evidence" value="ECO:0007669"/>
    <property type="project" value="UniProtKB-KW"/>
</dbReference>
<evidence type="ECO:0000256" key="10">
    <source>
        <dbReference type="ARBA" id="ARBA00023125"/>
    </source>
</evidence>
<keyword evidence="7" id="KW-0067">ATP-binding</keyword>
<keyword evidence="4" id="KW-0547">Nucleotide-binding</keyword>
<dbReference type="CDD" id="cd18793">
    <property type="entry name" value="SF2_C_SNF"/>
    <property type="match status" value="1"/>
</dbReference>
<dbReference type="InterPro" id="IPR050520">
    <property type="entry name" value="INO80/SWR1_helicase"/>
</dbReference>
<keyword evidence="6" id="KW-0347">Helicase</keyword>
<feature type="region of interest" description="Disordered" evidence="14">
    <location>
        <begin position="285"/>
        <end position="353"/>
    </location>
</feature>
<dbReference type="CDD" id="cd18003">
    <property type="entry name" value="DEXQc_SRCAP"/>
    <property type="match status" value="1"/>
</dbReference>
<evidence type="ECO:0000256" key="11">
    <source>
        <dbReference type="ARBA" id="ARBA00023163"/>
    </source>
</evidence>
<dbReference type="GO" id="GO:0140096">
    <property type="term" value="F:catalytic activity, acting on a protein"/>
    <property type="evidence" value="ECO:0007669"/>
    <property type="project" value="UniProtKB-ARBA"/>
</dbReference>
<feature type="coiled-coil region" evidence="13">
    <location>
        <begin position="1415"/>
        <end position="1455"/>
    </location>
</feature>
<dbReference type="GO" id="GO:0042393">
    <property type="term" value="F:histone binding"/>
    <property type="evidence" value="ECO:0007669"/>
    <property type="project" value="TreeGrafter"/>
</dbReference>
<proteinExistence type="inferred from homology"/>
<dbReference type="Pfam" id="PF00176">
    <property type="entry name" value="SNF2-rel_dom"/>
    <property type="match status" value="1"/>
</dbReference>